<evidence type="ECO:0000313" key="16">
    <source>
        <dbReference type="Proteomes" id="UP000786811"/>
    </source>
</evidence>
<evidence type="ECO:0000256" key="5">
    <source>
        <dbReference type="ARBA" id="ARBA00022833"/>
    </source>
</evidence>
<dbReference type="AlphaFoldDB" id="A0A8J2HHU5"/>
<keyword evidence="6" id="KW-0805">Transcription regulation</keyword>
<organism evidence="15 16">
    <name type="scientific">Cotesia congregata</name>
    <name type="common">Parasitoid wasp</name>
    <name type="synonym">Apanteles congregatus</name>
    <dbReference type="NCBI Taxonomy" id="51543"/>
    <lineage>
        <taxon>Eukaryota</taxon>
        <taxon>Metazoa</taxon>
        <taxon>Ecdysozoa</taxon>
        <taxon>Arthropoda</taxon>
        <taxon>Hexapoda</taxon>
        <taxon>Insecta</taxon>
        <taxon>Pterygota</taxon>
        <taxon>Neoptera</taxon>
        <taxon>Endopterygota</taxon>
        <taxon>Hymenoptera</taxon>
        <taxon>Apocrita</taxon>
        <taxon>Ichneumonoidea</taxon>
        <taxon>Braconidae</taxon>
        <taxon>Microgastrinae</taxon>
        <taxon>Cotesia</taxon>
    </lineage>
</organism>
<dbReference type="Pfam" id="PF05485">
    <property type="entry name" value="THAP"/>
    <property type="match status" value="1"/>
</dbReference>
<dbReference type="PANTHER" id="PTHR46600:SF1">
    <property type="entry name" value="THAP DOMAIN-CONTAINING PROTEIN 1"/>
    <property type="match status" value="1"/>
</dbReference>
<dbReference type="GO" id="GO:0008270">
    <property type="term" value="F:zinc ion binding"/>
    <property type="evidence" value="ECO:0007669"/>
    <property type="project" value="UniProtKB-KW"/>
</dbReference>
<keyword evidence="4 12" id="KW-0863">Zinc-finger</keyword>
<dbReference type="Proteomes" id="UP000786811">
    <property type="component" value="Unassembled WGS sequence"/>
</dbReference>
<keyword evidence="9" id="KW-0804">Transcription</keyword>
<evidence type="ECO:0000256" key="3">
    <source>
        <dbReference type="ARBA" id="ARBA00022723"/>
    </source>
</evidence>
<protein>
    <recommendedName>
        <fullName evidence="14">THAP-type domain-containing protein</fullName>
    </recommendedName>
</protein>
<dbReference type="SUPFAM" id="SSF57716">
    <property type="entry name" value="Glucocorticoid receptor-like (DNA-binding domain)"/>
    <property type="match status" value="1"/>
</dbReference>
<proteinExistence type="inferred from homology"/>
<evidence type="ECO:0000259" key="14">
    <source>
        <dbReference type="PROSITE" id="PS50950"/>
    </source>
</evidence>
<keyword evidence="3" id="KW-0479">Metal-binding</keyword>
<dbReference type="GO" id="GO:0005654">
    <property type="term" value="C:nucleoplasm"/>
    <property type="evidence" value="ECO:0007669"/>
    <property type="project" value="UniProtKB-SubCell"/>
</dbReference>
<keyword evidence="5" id="KW-0862">Zinc</keyword>
<evidence type="ECO:0000256" key="10">
    <source>
        <dbReference type="ARBA" id="ARBA00023242"/>
    </source>
</evidence>
<comment type="similarity">
    <text evidence="2">Belongs to the THAP1 family.</text>
</comment>
<dbReference type="GO" id="GO:0043565">
    <property type="term" value="F:sequence-specific DNA binding"/>
    <property type="evidence" value="ECO:0007669"/>
    <property type="project" value="InterPro"/>
</dbReference>
<dbReference type="InterPro" id="IPR026516">
    <property type="entry name" value="THAP1/10"/>
</dbReference>
<evidence type="ECO:0000256" key="6">
    <source>
        <dbReference type="ARBA" id="ARBA00023015"/>
    </source>
</evidence>
<evidence type="ECO:0000256" key="12">
    <source>
        <dbReference type="PROSITE-ProRule" id="PRU00309"/>
    </source>
</evidence>
<feature type="domain" description="THAP-type" evidence="14">
    <location>
        <begin position="4"/>
        <end position="85"/>
    </location>
</feature>
<dbReference type="Gene3D" id="6.20.210.20">
    <property type="entry name" value="THAP domain"/>
    <property type="match status" value="1"/>
</dbReference>
<gene>
    <name evidence="15" type="ORF">HICCMSTLAB_LOCUS5704</name>
</gene>
<dbReference type="PANTHER" id="PTHR46600">
    <property type="entry name" value="THAP DOMAIN-CONTAINING"/>
    <property type="match status" value="1"/>
</dbReference>
<evidence type="ECO:0000256" key="13">
    <source>
        <dbReference type="SAM" id="Coils"/>
    </source>
</evidence>
<dbReference type="SMART" id="SM00980">
    <property type="entry name" value="THAP"/>
    <property type="match status" value="1"/>
</dbReference>
<sequence>YSKVVNSCYLCDRKASRADNISLHRFPKNLDVHIKWLNACGLTINDDVRRTSTCSRHFKAEDICQSNIFGTVKSSIKRNAVPTLHLINPIIIDTSNKSQPNTPLSELFNENGVTNQSSYFPDNNVLDIVEKSPENFVELDNFEIQTSNKCNINSDGSCEQYDFNQSMKNTISNFSSEDENTVPGENNSPSQCRKRKFFEPRYISEISPTDFATPKRAKRTLDLIEKTDRRKTEKIKQLQRQTRDLQQKVGSLQDSINHLKENRMLTDESGDALMYDV</sequence>
<dbReference type="EMBL" id="CAJNRD030001119">
    <property type="protein sequence ID" value="CAG5090639.1"/>
    <property type="molecule type" value="Genomic_DNA"/>
</dbReference>
<evidence type="ECO:0000256" key="7">
    <source>
        <dbReference type="ARBA" id="ARBA00023054"/>
    </source>
</evidence>
<evidence type="ECO:0000256" key="4">
    <source>
        <dbReference type="ARBA" id="ARBA00022771"/>
    </source>
</evidence>
<keyword evidence="7 13" id="KW-0175">Coiled coil</keyword>
<evidence type="ECO:0000256" key="2">
    <source>
        <dbReference type="ARBA" id="ARBA00006177"/>
    </source>
</evidence>
<accession>A0A8J2HHU5</accession>
<keyword evidence="16" id="KW-1185">Reference proteome</keyword>
<dbReference type="SMART" id="SM00692">
    <property type="entry name" value="DM3"/>
    <property type="match status" value="1"/>
</dbReference>
<keyword evidence="10" id="KW-0539">Nucleus</keyword>
<dbReference type="PROSITE" id="PS50950">
    <property type="entry name" value="ZF_THAP"/>
    <property type="match status" value="1"/>
</dbReference>
<dbReference type="InterPro" id="IPR038441">
    <property type="entry name" value="THAP_Znf_sf"/>
</dbReference>
<feature type="non-terminal residue" evidence="15">
    <location>
        <position position="1"/>
    </location>
</feature>
<keyword evidence="8 12" id="KW-0238">DNA-binding</keyword>
<reference evidence="15" key="1">
    <citation type="submission" date="2021-04" db="EMBL/GenBank/DDBJ databases">
        <authorList>
            <person name="Chebbi M.A.C M."/>
        </authorList>
    </citation>
    <scope>NUCLEOTIDE SEQUENCE</scope>
</reference>
<keyword evidence="11" id="KW-0131">Cell cycle</keyword>
<comment type="subcellular location">
    <subcellularLocation>
        <location evidence="1">Nucleus</location>
        <location evidence="1">Nucleoplasm</location>
    </subcellularLocation>
</comment>
<feature type="coiled-coil region" evidence="13">
    <location>
        <begin position="221"/>
        <end position="262"/>
    </location>
</feature>
<dbReference type="OrthoDB" id="7555211at2759"/>
<dbReference type="InterPro" id="IPR006612">
    <property type="entry name" value="THAP_Znf"/>
</dbReference>
<evidence type="ECO:0000256" key="1">
    <source>
        <dbReference type="ARBA" id="ARBA00004642"/>
    </source>
</evidence>
<evidence type="ECO:0000256" key="11">
    <source>
        <dbReference type="ARBA" id="ARBA00023306"/>
    </source>
</evidence>
<name>A0A8J2HHU5_COTCN</name>
<comment type="caution">
    <text evidence="15">The sequence shown here is derived from an EMBL/GenBank/DDBJ whole genome shotgun (WGS) entry which is preliminary data.</text>
</comment>
<evidence type="ECO:0000313" key="15">
    <source>
        <dbReference type="EMBL" id="CAG5090639.1"/>
    </source>
</evidence>
<evidence type="ECO:0000256" key="9">
    <source>
        <dbReference type="ARBA" id="ARBA00023163"/>
    </source>
</evidence>
<evidence type="ECO:0000256" key="8">
    <source>
        <dbReference type="ARBA" id="ARBA00023125"/>
    </source>
</evidence>